<dbReference type="PROSITE" id="PS00028">
    <property type="entry name" value="ZINC_FINGER_C2H2_1"/>
    <property type="match status" value="2"/>
</dbReference>
<dbReference type="InterPro" id="IPR036236">
    <property type="entry name" value="Znf_C2H2_sf"/>
</dbReference>
<dbReference type="PANTHER" id="PTHR24404">
    <property type="entry name" value="ZINC FINGER PROTEIN"/>
    <property type="match status" value="1"/>
</dbReference>
<evidence type="ECO:0000256" key="5">
    <source>
        <dbReference type="ARBA" id="ARBA00022833"/>
    </source>
</evidence>
<accession>A0A4W5LVV8</accession>
<dbReference type="GO" id="GO:0003700">
    <property type="term" value="F:DNA-binding transcription factor activity"/>
    <property type="evidence" value="ECO:0007669"/>
    <property type="project" value="TreeGrafter"/>
</dbReference>
<keyword evidence="4 8" id="KW-0863">Zinc-finger</keyword>
<keyword evidence="5" id="KW-0862">Zinc</keyword>
<keyword evidence="3" id="KW-0677">Repeat</keyword>
<evidence type="ECO:0000313" key="10">
    <source>
        <dbReference type="Ensembl" id="ENSHHUP00000030157.1"/>
    </source>
</evidence>
<dbReference type="PROSITE" id="PS50157">
    <property type="entry name" value="ZINC_FINGER_C2H2_2"/>
    <property type="match status" value="3"/>
</dbReference>
<evidence type="ECO:0000256" key="1">
    <source>
        <dbReference type="ARBA" id="ARBA00004123"/>
    </source>
</evidence>
<dbReference type="AlphaFoldDB" id="A0A4W5LVV8"/>
<dbReference type="GO" id="GO:0000978">
    <property type="term" value="F:RNA polymerase II cis-regulatory region sequence-specific DNA binding"/>
    <property type="evidence" value="ECO:0007669"/>
    <property type="project" value="TreeGrafter"/>
</dbReference>
<dbReference type="InterPro" id="IPR050589">
    <property type="entry name" value="Ikaros_C2H2-ZF"/>
</dbReference>
<dbReference type="GO" id="GO:0008270">
    <property type="term" value="F:zinc ion binding"/>
    <property type="evidence" value="ECO:0007669"/>
    <property type="project" value="UniProtKB-KW"/>
</dbReference>
<dbReference type="Proteomes" id="UP000314982">
    <property type="component" value="Unassembled WGS sequence"/>
</dbReference>
<evidence type="ECO:0000313" key="11">
    <source>
        <dbReference type="Proteomes" id="UP000314982"/>
    </source>
</evidence>
<dbReference type="GeneTree" id="ENSGT00900000141090"/>
<evidence type="ECO:0000259" key="9">
    <source>
        <dbReference type="PROSITE" id="PS50157"/>
    </source>
</evidence>
<protein>
    <recommendedName>
        <fullName evidence="9">C2H2-type domain-containing protein</fullName>
    </recommendedName>
</protein>
<reference evidence="10" key="2">
    <citation type="submission" date="2025-08" db="UniProtKB">
        <authorList>
            <consortium name="Ensembl"/>
        </authorList>
    </citation>
    <scope>IDENTIFICATION</scope>
</reference>
<evidence type="ECO:0000256" key="4">
    <source>
        <dbReference type="ARBA" id="ARBA00022771"/>
    </source>
</evidence>
<comment type="subcellular location">
    <subcellularLocation>
        <location evidence="1">Nucleus</location>
    </subcellularLocation>
</comment>
<feature type="domain" description="C2H2-type" evidence="9">
    <location>
        <begin position="36"/>
        <end position="71"/>
    </location>
</feature>
<reference evidence="11" key="1">
    <citation type="submission" date="2018-06" db="EMBL/GenBank/DDBJ databases">
        <title>Genome assembly of Danube salmon.</title>
        <authorList>
            <person name="Macqueen D.J."/>
            <person name="Gundappa M.K."/>
        </authorList>
    </citation>
    <scope>NUCLEOTIDE SEQUENCE [LARGE SCALE GENOMIC DNA]</scope>
</reference>
<dbReference type="GO" id="GO:0006357">
    <property type="term" value="P:regulation of transcription by RNA polymerase II"/>
    <property type="evidence" value="ECO:0007669"/>
    <property type="project" value="TreeGrafter"/>
</dbReference>
<sequence>TYHKNYRLIISLSVGKRTKSAGDQIRFSLTVCGKCYSCVWCYIVFYQVCGKCYSWKKDWYSHVKSHSVAEPYKCNVCGKEFFEKALFRRHVKKATHGKKGRVKQNLERECEHCGRKFTQLREYRRHMNNHQGETRTHARMHAHTLKATICIQPNGSPAIWFTI</sequence>
<evidence type="ECO:0000256" key="6">
    <source>
        <dbReference type="ARBA" id="ARBA00023125"/>
    </source>
</evidence>
<evidence type="ECO:0000256" key="3">
    <source>
        <dbReference type="ARBA" id="ARBA00022737"/>
    </source>
</evidence>
<proteinExistence type="predicted"/>
<feature type="domain" description="C2H2-type" evidence="9">
    <location>
        <begin position="108"/>
        <end position="135"/>
    </location>
</feature>
<dbReference type="Gene3D" id="3.30.160.60">
    <property type="entry name" value="Classic Zinc Finger"/>
    <property type="match status" value="2"/>
</dbReference>
<keyword evidence="7" id="KW-0539">Nucleus</keyword>
<dbReference type="GO" id="GO:0005634">
    <property type="term" value="C:nucleus"/>
    <property type="evidence" value="ECO:0007669"/>
    <property type="project" value="UniProtKB-SubCell"/>
</dbReference>
<keyword evidence="6" id="KW-0238">DNA-binding</keyword>
<dbReference type="Pfam" id="PF00096">
    <property type="entry name" value="zf-C2H2"/>
    <property type="match status" value="2"/>
</dbReference>
<dbReference type="SMART" id="SM00355">
    <property type="entry name" value="ZnF_C2H2"/>
    <property type="match status" value="3"/>
</dbReference>
<dbReference type="SUPFAM" id="SSF57667">
    <property type="entry name" value="beta-beta-alpha zinc fingers"/>
    <property type="match status" value="1"/>
</dbReference>
<evidence type="ECO:0000256" key="8">
    <source>
        <dbReference type="PROSITE-ProRule" id="PRU00042"/>
    </source>
</evidence>
<dbReference type="STRING" id="62062.ENSHHUP00000030157"/>
<reference evidence="10" key="3">
    <citation type="submission" date="2025-09" db="UniProtKB">
        <authorList>
            <consortium name="Ensembl"/>
        </authorList>
    </citation>
    <scope>IDENTIFICATION</scope>
</reference>
<dbReference type="PANTHER" id="PTHR24404:SF114">
    <property type="entry name" value="KLUMPFUSS, ISOFORM B-RELATED"/>
    <property type="match status" value="1"/>
</dbReference>
<name>A0A4W5LVV8_9TELE</name>
<dbReference type="InterPro" id="IPR013087">
    <property type="entry name" value="Znf_C2H2_type"/>
</dbReference>
<feature type="domain" description="C2H2-type" evidence="9">
    <location>
        <begin position="72"/>
        <end position="101"/>
    </location>
</feature>
<dbReference type="Ensembl" id="ENSHHUT00000031410.1">
    <property type="protein sequence ID" value="ENSHHUP00000030157.1"/>
    <property type="gene ID" value="ENSHHUG00000019208.1"/>
</dbReference>
<keyword evidence="2" id="KW-0479">Metal-binding</keyword>
<keyword evidence="11" id="KW-1185">Reference proteome</keyword>
<evidence type="ECO:0000256" key="7">
    <source>
        <dbReference type="ARBA" id="ARBA00023242"/>
    </source>
</evidence>
<evidence type="ECO:0000256" key="2">
    <source>
        <dbReference type="ARBA" id="ARBA00022723"/>
    </source>
</evidence>
<organism evidence="10 11">
    <name type="scientific">Hucho hucho</name>
    <name type="common">huchen</name>
    <dbReference type="NCBI Taxonomy" id="62062"/>
    <lineage>
        <taxon>Eukaryota</taxon>
        <taxon>Metazoa</taxon>
        <taxon>Chordata</taxon>
        <taxon>Craniata</taxon>
        <taxon>Vertebrata</taxon>
        <taxon>Euteleostomi</taxon>
        <taxon>Actinopterygii</taxon>
        <taxon>Neopterygii</taxon>
        <taxon>Teleostei</taxon>
        <taxon>Protacanthopterygii</taxon>
        <taxon>Salmoniformes</taxon>
        <taxon>Salmonidae</taxon>
        <taxon>Salmoninae</taxon>
        <taxon>Hucho</taxon>
    </lineage>
</organism>